<reference evidence="1 2" key="1">
    <citation type="submission" date="2016-02" db="EMBL/GenBank/DDBJ databases">
        <title>Genome analysis of coral dinoflagellate symbionts highlights evolutionary adaptations to a symbiotic lifestyle.</title>
        <authorList>
            <person name="Aranda M."/>
            <person name="Li Y."/>
            <person name="Liew Y.J."/>
            <person name="Baumgarten S."/>
            <person name="Simakov O."/>
            <person name="Wilson M."/>
            <person name="Piel J."/>
            <person name="Ashoor H."/>
            <person name="Bougouffa S."/>
            <person name="Bajic V.B."/>
            <person name="Ryu T."/>
            <person name="Ravasi T."/>
            <person name="Bayer T."/>
            <person name="Micklem G."/>
            <person name="Kim H."/>
            <person name="Bhak J."/>
            <person name="Lajeunesse T.C."/>
            <person name="Voolstra C.R."/>
        </authorList>
    </citation>
    <scope>NUCLEOTIDE SEQUENCE [LARGE SCALE GENOMIC DNA]</scope>
    <source>
        <strain evidence="1 2">CCMP2467</strain>
    </source>
</reference>
<dbReference type="AlphaFoldDB" id="A0A1Q9BUY2"/>
<keyword evidence="2" id="KW-1185">Reference proteome</keyword>
<proteinExistence type="predicted"/>
<accession>A0A1Q9BUY2</accession>
<dbReference type="EMBL" id="LSRX01003663">
    <property type="protein sequence ID" value="OLP74479.1"/>
    <property type="molecule type" value="Genomic_DNA"/>
</dbReference>
<protein>
    <submittedName>
        <fullName evidence="1">Uncharacterized protein</fullName>
    </submittedName>
</protein>
<evidence type="ECO:0000313" key="2">
    <source>
        <dbReference type="Proteomes" id="UP000186817"/>
    </source>
</evidence>
<gene>
    <name evidence="1" type="ORF">AK812_SmicGene45966</name>
</gene>
<dbReference type="Proteomes" id="UP000186817">
    <property type="component" value="Unassembled WGS sequence"/>
</dbReference>
<sequence>MFYMAGPLNTVGGTRTAPVTAYLKQRGANKGTHWPPHCSHLGSTSVCNGPARHSVKVKPSCMAFPDDLYLVLPDAARAREAIDEVTGCVEAHSGIAANRGKTRVSTSRAGLRRPEWLSWALTCVAATSRWRNMGSSPMCTAEYTRAWRTDRFFLFFFSRTFFRLDLGEALLRQLPQMPDLQCAWLLLCYCAAPRPNHALRTIPPSLNEPYAAGTLPAFFFRALFRAASAVPASEKSCASGAAQSSTGDCLLHRPQDGEQCGLVFQDWIVHETVTLRVRDGCTEISESQALELISRIEDKKLEDLKAATAVTKGKIREAAISFNNLNKTWFDHLISYCVSGIAAEAHVDIRHAPFFEDVPKESLSMVLAKRTLLPMDGKL</sequence>
<organism evidence="1 2">
    <name type="scientific">Symbiodinium microadriaticum</name>
    <name type="common">Dinoflagellate</name>
    <name type="synonym">Zooxanthella microadriatica</name>
    <dbReference type="NCBI Taxonomy" id="2951"/>
    <lineage>
        <taxon>Eukaryota</taxon>
        <taxon>Sar</taxon>
        <taxon>Alveolata</taxon>
        <taxon>Dinophyceae</taxon>
        <taxon>Suessiales</taxon>
        <taxon>Symbiodiniaceae</taxon>
        <taxon>Symbiodinium</taxon>
    </lineage>
</organism>
<comment type="caution">
    <text evidence="1">The sequence shown here is derived from an EMBL/GenBank/DDBJ whole genome shotgun (WGS) entry which is preliminary data.</text>
</comment>
<evidence type="ECO:0000313" key="1">
    <source>
        <dbReference type="EMBL" id="OLP74479.1"/>
    </source>
</evidence>
<name>A0A1Q9BUY2_SYMMI</name>